<dbReference type="AlphaFoldDB" id="A0A2V3ZYW9"/>
<accession>A0A2V3ZYW9</accession>
<keyword evidence="1" id="KW-1133">Transmembrane helix</keyword>
<evidence type="ECO:0000313" key="2">
    <source>
        <dbReference type="EMBL" id="PXY01845.1"/>
    </source>
</evidence>
<sequence length="109" mass="12796">MKNGKNLQDKKIFTEGIDKWITKADLEDQSLDPVIRKRKWVLILCFLFVLFAASFIWNPMVQLSEDTVDLSIEQEKSPYQNGTYGFEMPIDSFENHLKTNIHEKLSEKE</sequence>
<organism evidence="2 3">
    <name type="scientific">Marinifilum breve</name>
    <dbReference type="NCBI Taxonomy" id="2184082"/>
    <lineage>
        <taxon>Bacteria</taxon>
        <taxon>Pseudomonadati</taxon>
        <taxon>Bacteroidota</taxon>
        <taxon>Bacteroidia</taxon>
        <taxon>Marinilabiliales</taxon>
        <taxon>Marinifilaceae</taxon>
    </lineage>
</organism>
<keyword evidence="1" id="KW-0472">Membrane</keyword>
<comment type="caution">
    <text evidence="2">The sequence shown here is derived from an EMBL/GenBank/DDBJ whole genome shotgun (WGS) entry which is preliminary data.</text>
</comment>
<proteinExistence type="predicted"/>
<name>A0A2V3ZYW9_9BACT</name>
<evidence type="ECO:0000256" key="1">
    <source>
        <dbReference type="SAM" id="Phobius"/>
    </source>
</evidence>
<dbReference type="OrthoDB" id="1122456at2"/>
<dbReference type="Proteomes" id="UP000248079">
    <property type="component" value="Unassembled WGS sequence"/>
</dbReference>
<gene>
    <name evidence="2" type="ORF">DF185_04130</name>
</gene>
<reference evidence="2 3" key="1">
    <citation type="submission" date="2018-05" db="EMBL/GenBank/DDBJ databases">
        <title>Marinifilum breve JC075T sp. nov., a marine bacterium isolated from Yongle Blue Hole in the South China Sea.</title>
        <authorList>
            <person name="Fu T."/>
        </authorList>
    </citation>
    <scope>NUCLEOTIDE SEQUENCE [LARGE SCALE GENOMIC DNA]</scope>
    <source>
        <strain evidence="2 3">JC075</strain>
    </source>
</reference>
<feature type="transmembrane region" description="Helical" evidence="1">
    <location>
        <begin position="40"/>
        <end position="57"/>
    </location>
</feature>
<protein>
    <submittedName>
        <fullName evidence="2">Uncharacterized protein</fullName>
    </submittedName>
</protein>
<keyword evidence="1" id="KW-0812">Transmembrane</keyword>
<evidence type="ECO:0000313" key="3">
    <source>
        <dbReference type="Proteomes" id="UP000248079"/>
    </source>
</evidence>
<keyword evidence="3" id="KW-1185">Reference proteome</keyword>
<dbReference type="EMBL" id="QFLI01000002">
    <property type="protein sequence ID" value="PXY01845.1"/>
    <property type="molecule type" value="Genomic_DNA"/>
</dbReference>
<dbReference type="RefSeq" id="WP_110359482.1">
    <property type="nucleotide sequence ID" value="NZ_QFLI01000002.1"/>
</dbReference>